<evidence type="ECO:0000256" key="8">
    <source>
        <dbReference type="ARBA" id="ARBA00048212"/>
    </source>
</evidence>
<comment type="pathway">
    <text evidence="2">Amino-acid biosynthesis; L-isoleucine biosynthesis; L-isoleucine from 2-oxobutanoate: step 4/4.</text>
</comment>
<dbReference type="InterPro" id="IPR036038">
    <property type="entry name" value="Aminotransferase-like"/>
</dbReference>
<reference evidence="13 14" key="1">
    <citation type="submission" date="2020-04" db="EMBL/GenBank/DDBJ databases">
        <title>Flammeovirga sp. SR4, a novel species isolated from seawater.</title>
        <authorList>
            <person name="Wang X."/>
        </authorList>
    </citation>
    <scope>NUCLEOTIDE SEQUENCE [LARGE SCALE GENOMIC DNA]</scope>
    <source>
        <strain evidence="13 14">SR4</strain>
    </source>
</reference>
<comment type="catalytic activity">
    <reaction evidence="8">
        <text>L-valine + 2-oxoglutarate = 3-methyl-2-oxobutanoate + L-glutamate</text>
        <dbReference type="Rhea" id="RHEA:24813"/>
        <dbReference type="ChEBI" id="CHEBI:11851"/>
        <dbReference type="ChEBI" id="CHEBI:16810"/>
        <dbReference type="ChEBI" id="CHEBI:29985"/>
        <dbReference type="ChEBI" id="CHEBI:57762"/>
        <dbReference type="EC" id="2.6.1.42"/>
    </reaction>
</comment>
<dbReference type="PANTHER" id="PTHR42743">
    <property type="entry name" value="AMINO-ACID AMINOTRANSFERASE"/>
    <property type="match status" value="1"/>
</dbReference>
<proteinExistence type="inferred from homology"/>
<keyword evidence="14" id="KW-1185">Reference proteome</keyword>
<dbReference type="PROSITE" id="PS00770">
    <property type="entry name" value="AA_TRANSFER_CLASS_4"/>
    <property type="match status" value="1"/>
</dbReference>
<evidence type="ECO:0000313" key="13">
    <source>
        <dbReference type="EMBL" id="NLR90413.1"/>
    </source>
</evidence>
<comment type="caution">
    <text evidence="13">The sequence shown here is derived from an EMBL/GenBank/DDBJ whole genome shotgun (WGS) entry which is preliminary data.</text>
</comment>
<dbReference type="Gene3D" id="3.30.470.10">
    <property type="match status" value="1"/>
</dbReference>
<accession>A0A7X8SHX1</accession>
<dbReference type="SUPFAM" id="SSF56752">
    <property type="entry name" value="D-aminoacid aminotransferase-like PLP-dependent enzymes"/>
    <property type="match status" value="1"/>
</dbReference>
<evidence type="ECO:0000256" key="2">
    <source>
        <dbReference type="ARBA" id="ARBA00004824"/>
    </source>
</evidence>
<gene>
    <name evidence="13" type="ORF">HGP29_04310</name>
</gene>
<dbReference type="Gene3D" id="3.20.10.10">
    <property type="entry name" value="D-amino Acid Aminotransferase, subunit A, domain 2"/>
    <property type="match status" value="1"/>
</dbReference>
<comment type="cofactor">
    <cofactor evidence="1 12">
        <name>pyridoxal 5'-phosphate</name>
        <dbReference type="ChEBI" id="CHEBI:597326"/>
    </cofactor>
</comment>
<evidence type="ECO:0000256" key="9">
    <source>
        <dbReference type="ARBA" id="ARBA00048798"/>
    </source>
</evidence>
<keyword evidence="7 12" id="KW-0663">Pyridoxal phosphate</keyword>
<comment type="pathway">
    <text evidence="4">Amino-acid biosynthesis; L-leucine biosynthesis; L-leucine from 3-methyl-2-oxobutanoate: step 4/4.</text>
</comment>
<comment type="catalytic activity">
    <reaction evidence="9">
        <text>L-isoleucine + 2-oxoglutarate = (S)-3-methyl-2-oxopentanoate + L-glutamate</text>
        <dbReference type="Rhea" id="RHEA:24801"/>
        <dbReference type="ChEBI" id="CHEBI:16810"/>
        <dbReference type="ChEBI" id="CHEBI:29985"/>
        <dbReference type="ChEBI" id="CHEBI:35146"/>
        <dbReference type="ChEBI" id="CHEBI:58045"/>
        <dbReference type="EC" id="2.6.1.42"/>
    </reaction>
</comment>
<evidence type="ECO:0000256" key="3">
    <source>
        <dbReference type="ARBA" id="ARBA00004931"/>
    </source>
</evidence>
<evidence type="ECO:0000256" key="4">
    <source>
        <dbReference type="ARBA" id="ARBA00005072"/>
    </source>
</evidence>
<dbReference type="InterPro" id="IPR018300">
    <property type="entry name" value="Aminotrans_IV_CS"/>
</dbReference>
<dbReference type="GO" id="GO:0046394">
    <property type="term" value="P:carboxylic acid biosynthetic process"/>
    <property type="evidence" value="ECO:0007669"/>
    <property type="project" value="UniProtKB-ARBA"/>
</dbReference>
<dbReference type="AlphaFoldDB" id="A0A7X8SHX1"/>
<evidence type="ECO:0000256" key="6">
    <source>
        <dbReference type="ARBA" id="ARBA00013053"/>
    </source>
</evidence>
<dbReference type="Proteomes" id="UP000585050">
    <property type="component" value="Unassembled WGS sequence"/>
</dbReference>
<organism evidence="13 14">
    <name type="scientific">Flammeovirga agarivorans</name>
    <dbReference type="NCBI Taxonomy" id="2726742"/>
    <lineage>
        <taxon>Bacteria</taxon>
        <taxon>Pseudomonadati</taxon>
        <taxon>Bacteroidota</taxon>
        <taxon>Cytophagia</taxon>
        <taxon>Cytophagales</taxon>
        <taxon>Flammeovirgaceae</taxon>
        <taxon>Flammeovirga</taxon>
    </lineage>
</organism>
<name>A0A7X8SHX1_9BACT</name>
<evidence type="ECO:0000256" key="12">
    <source>
        <dbReference type="RuleBase" id="RU004516"/>
    </source>
</evidence>
<evidence type="ECO:0000256" key="11">
    <source>
        <dbReference type="RuleBase" id="RU004106"/>
    </source>
</evidence>
<evidence type="ECO:0000256" key="7">
    <source>
        <dbReference type="ARBA" id="ARBA00022898"/>
    </source>
</evidence>
<sequence length="276" mass="30756">MMSYILLNNEIIKTSKAGVSITDRGLQYGDGIFETMITNNGNIRFLQDHLDRISKGAKELLFEVPENILTTDYINEQVLQLKKKNNLPEECRIKLMLWRGEGGLYTPTSKECEFALIVDEYIPTPPRCGLETDFAETVCVAASPVSFCKTLSSLTYTLAGIEKTKKSLDDVILLSQEGFIAETISGNIFWVKDNIIFTPKVSVGCVSGISRKNIIADLENKGYKVKRVLARKADLADADAVLSTNVTGVSTIKSIGETVYKSKNGWRQVFESVYHY</sequence>
<dbReference type="RefSeq" id="WP_168881113.1">
    <property type="nucleotide sequence ID" value="NZ_JABAIL010000001.1"/>
</dbReference>
<evidence type="ECO:0000256" key="10">
    <source>
        <dbReference type="ARBA" id="ARBA00049229"/>
    </source>
</evidence>
<dbReference type="InterPro" id="IPR050571">
    <property type="entry name" value="Class-IV_PLP-Dep_Aminotrnsfr"/>
</dbReference>
<comment type="similarity">
    <text evidence="5 11">Belongs to the class-IV pyridoxal-phosphate-dependent aminotransferase family.</text>
</comment>
<dbReference type="CDD" id="cd00449">
    <property type="entry name" value="PLPDE_IV"/>
    <property type="match status" value="1"/>
</dbReference>
<comment type="pathway">
    <text evidence="3">Amino-acid biosynthesis; L-valine biosynthesis; L-valine from pyruvate: step 4/4.</text>
</comment>
<dbReference type="InterPro" id="IPR001544">
    <property type="entry name" value="Aminotrans_IV"/>
</dbReference>
<dbReference type="EC" id="2.6.1.42" evidence="6"/>
<evidence type="ECO:0000256" key="5">
    <source>
        <dbReference type="ARBA" id="ARBA00009320"/>
    </source>
</evidence>
<dbReference type="PANTHER" id="PTHR42743:SF11">
    <property type="entry name" value="AMINODEOXYCHORISMATE LYASE"/>
    <property type="match status" value="1"/>
</dbReference>
<dbReference type="EMBL" id="JABAIL010000001">
    <property type="protein sequence ID" value="NLR90413.1"/>
    <property type="molecule type" value="Genomic_DNA"/>
</dbReference>
<dbReference type="InterPro" id="IPR043131">
    <property type="entry name" value="BCAT-like_N"/>
</dbReference>
<comment type="catalytic activity">
    <reaction evidence="10">
        <text>L-leucine + 2-oxoglutarate = 4-methyl-2-oxopentanoate + L-glutamate</text>
        <dbReference type="Rhea" id="RHEA:18321"/>
        <dbReference type="ChEBI" id="CHEBI:16810"/>
        <dbReference type="ChEBI" id="CHEBI:17865"/>
        <dbReference type="ChEBI" id="CHEBI:29985"/>
        <dbReference type="ChEBI" id="CHEBI:57427"/>
        <dbReference type="EC" id="2.6.1.42"/>
    </reaction>
</comment>
<dbReference type="InterPro" id="IPR043132">
    <property type="entry name" value="BCAT-like_C"/>
</dbReference>
<protein>
    <recommendedName>
        <fullName evidence="6">branched-chain-amino-acid transaminase</fullName>
        <ecNumber evidence="6">2.6.1.42</ecNumber>
    </recommendedName>
</protein>
<evidence type="ECO:0000313" key="14">
    <source>
        <dbReference type="Proteomes" id="UP000585050"/>
    </source>
</evidence>
<dbReference type="Pfam" id="PF01063">
    <property type="entry name" value="Aminotran_4"/>
    <property type="match status" value="1"/>
</dbReference>
<dbReference type="GO" id="GO:0004084">
    <property type="term" value="F:branched-chain-amino-acid transaminase activity"/>
    <property type="evidence" value="ECO:0007669"/>
    <property type="project" value="UniProtKB-EC"/>
</dbReference>
<evidence type="ECO:0000256" key="1">
    <source>
        <dbReference type="ARBA" id="ARBA00001933"/>
    </source>
</evidence>